<dbReference type="STRING" id="225164.V3ZJK1"/>
<gene>
    <name evidence="2" type="ORF">LOTGIDRAFT_153897</name>
</gene>
<evidence type="ECO:0000256" key="1">
    <source>
        <dbReference type="SAM" id="MobiDB-lite"/>
    </source>
</evidence>
<keyword evidence="3" id="KW-1185">Reference proteome</keyword>
<feature type="compositionally biased region" description="Polar residues" evidence="1">
    <location>
        <begin position="20"/>
        <end position="31"/>
    </location>
</feature>
<dbReference type="EMBL" id="KB202283">
    <property type="protein sequence ID" value="ESO91453.1"/>
    <property type="molecule type" value="Genomic_DNA"/>
</dbReference>
<dbReference type="RefSeq" id="XP_009058141.1">
    <property type="nucleotide sequence ID" value="XM_009059893.1"/>
</dbReference>
<name>V3ZJK1_LOTGI</name>
<proteinExistence type="predicted"/>
<protein>
    <submittedName>
        <fullName evidence="2">Uncharacterized protein</fullName>
    </submittedName>
</protein>
<feature type="compositionally biased region" description="Low complexity" evidence="1">
    <location>
        <begin position="32"/>
        <end position="43"/>
    </location>
</feature>
<dbReference type="Proteomes" id="UP000030746">
    <property type="component" value="Unassembled WGS sequence"/>
</dbReference>
<feature type="compositionally biased region" description="Basic and acidic residues" evidence="1">
    <location>
        <begin position="48"/>
        <end position="68"/>
    </location>
</feature>
<reference evidence="2 3" key="1">
    <citation type="journal article" date="2013" name="Nature">
        <title>Insights into bilaterian evolution from three spiralian genomes.</title>
        <authorList>
            <person name="Simakov O."/>
            <person name="Marletaz F."/>
            <person name="Cho S.J."/>
            <person name="Edsinger-Gonzales E."/>
            <person name="Havlak P."/>
            <person name="Hellsten U."/>
            <person name="Kuo D.H."/>
            <person name="Larsson T."/>
            <person name="Lv J."/>
            <person name="Arendt D."/>
            <person name="Savage R."/>
            <person name="Osoegawa K."/>
            <person name="de Jong P."/>
            <person name="Grimwood J."/>
            <person name="Chapman J.A."/>
            <person name="Shapiro H."/>
            <person name="Aerts A."/>
            <person name="Otillar R.P."/>
            <person name="Terry A.Y."/>
            <person name="Boore J.L."/>
            <person name="Grigoriev I.V."/>
            <person name="Lindberg D.R."/>
            <person name="Seaver E.C."/>
            <person name="Weisblat D.A."/>
            <person name="Putnam N.H."/>
            <person name="Rokhsar D.S."/>
        </authorList>
    </citation>
    <scope>NUCLEOTIDE SEQUENCE [LARGE SCALE GENOMIC DNA]</scope>
</reference>
<feature type="region of interest" description="Disordered" evidence="1">
    <location>
        <begin position="20"/>
        <end position="119"/>
    </location>
</feature>
<dbReference type="HOGENOM" id="CLU_1226013_0_0_1"/>
<dbReference type="CTD" id="20236141"/>
<dbReference type="OMA" id="XASISSA"/>
<feature type="compositionally biased region" description="Low complexity" evidence="1">
    <location>
        <begin position="79"/>
        <end position="119"/>
    </location>
</feature>
<organism evidence="2 3">
    <name type="scientific">Lottia gigantea</name>
    <name type="common">Giant owl limpet</name>
    <dbReference type="NCBI Taxonomy" id="225164"/>
    <lineage>
        <taxon>Eukaryota</taxon>
        <taxon>Metazoa</taxon>
        <taxon>Spiralia</taxon>
        <taxon>Lophotrochozoa</taxon>
        <taxon>Mollusca</taxon>
        <taxon>Gastropoda</taxon>
        <taxon>Patellogastropoda</taxon>
        <taxon>Lottioidea</taxon>
        <taxon>Lottiidae</taxon>
        <taxon>Lottia</taxon>
    </lineage>
</organism>
<sequence>MESIAHEYGQRVMPHFASFNAQNIKSSAQNAKPTDLSTKSSSKTSHRPSRDSGEEPRSKIVKRDREVFTIKVDAPVPSPSTSSTASRSSTASPQPTTSSPTSSTVSKPKPSPISLDSSLMSHLSTSSSYLPIPISPTKISPFKFTALPTPLMVPSPIMGPRAPLLHFWSSLSPVTTMSPRFGPAFQFPGFFNGQIPFPPVTISSSSAMENLATPGVPSPTRTIQVP</sequence>
<dbReference type="KEGG" id="lgi:LOTGIDRAFT_153897"/>
<evidence type="ECO:0000313" key="3">
    <source>
        <dbReference type="Proteomes" id="UP000030746"/>
    </source>
</evidence>
<dbReference type="GeneID" id="20236141"/>
<accession>V3ZJK1</accession>
<dbReference type="OrthoDB" id="10067219at2759"/>
<evidence type="ECO:0000313" key="2">
    <source>
        <dbReference type="EMBL" id="ESO91453.1"/>
    </source>
</evidence>
<dbReference type="AlphaFoldDB" id="V3ZJK1"/>